<keyword evidence="5" id="KW-1185">Reference proteome</keyword>
<evidence type="ECO:0000313" key="4">
    <source>
        <dbReference type="EMBL" id="GJS63853.1"/>
    </source>
</evidence>
<evidence type="ECO:0000259" key="2">
    <source>
        <dbReference type="Pfam" id="PF07727"/>
    </source>
</evidence>
<feature type="domain" description="Reverse transcriptase Ty1/copia-type" evidence="2">
    <location>
        <begin position="311"/>
        <end position="366"/>
    </location>
</feature>
<dbReference type="Pfam" id="PF07727">
    <property type="entry name" value="RVT_2"/>
    <property type="match status" value="1"/>
</dbReference>
<comment type="caution">
    <text evidence="4">The sequence shown here is derived from an EMBL/GenBank/DDBJ whole genome shotgun (WGS) entry which is preliminary data.</text>
</comment>
<proteinExistence type="predicted"/>
<dbReference type="Pfam" id="PF22936">
    <property type="entry name" value="Pol_BBD"/>
    <property type="match status" value="1"/>
</dbReference>
<organism evidence="4 5">
    <name type="scientific">Tanacetum coccineum</name>
    <dbReference type="NCBI Taxonomy" id="301880"/>
    <lineage>
        <taxon>Eukaryota</taxon>
        <taxon>Viridiplantae</taxon>
        <taxon>Streptophyta</taxon>
        <taxon>Embryophyta</taxon>
        <taxon>Tracheophyta</taxon>
        <taxon>Spermatophyta</taxon>
        <taxon>Magnoliopsida</taxon>
        <taxon>eudicotyledons</taxon>
        <taxon>Gunneridae</taxon>
        <taxon>Pentapetalae</taxon>
        <taxon>asterids</taxon>
        <taxon>campanulids</taxon>
        <taxon>Asterales</taxon>
        <taxon>Asteraceae</taxon>
        <taxon>Asteroideae</taxon>
        <taxon>Anthemideae</taxon>
        <taxon>Anthemidinae</taxon>
        <taxon>Tanacetum</taxon>
    </lineage>
</organism>
<reference evidence="4" key="2">
    <citation type="submission" date="2022-01" db="EMBL/GenBank/DDBJ databases">
        <authorList>
            <person name="Yamashiro T."/>
            <person name="Shiraishi A."/>
            <person name="Satake H."/>
            <person name="Nakayama K."/>
        </authorList>
    </citation>
    <scope>NUCLEOTIDE SEQUENCE</scope>
</reference>
<feature type="region of interest" description="Disordered" evidence="1">
    <location>
        <begin position="59"/>
        <end position="78"/>
    </location>
</feature>
<gene>
    <name evidence="4" type="ORF">Tco_0678417</name>
</gene>
<dbReference type="InterPro" id="IPR013103">
    <property type="entry name" value="RVT_2"/>
</dbReference>
<reference evidence="4" key="1">
    <citation type="journal article" date="2022" name="Int. J. Mol. Sci.">
        <title>Draft Genome of Tanacetum Coccineum: Genomic Comparison of Closely Related Tanacetum-Family Plants.</title>
        <authorList>
            <person name="Yamashiro T."/>
            <person name="Shiraishi A."/>
            <person name="Nakayama K."/>
            <person name="Satake H."/>
        </authorList>
    </citation>
    <scope>NUCLEOTIDE SEQUENCE</scope>
</reference>
<name>A0ABQ4XF25_9ASTR</name>
<dbReference type="EMBL" id="BQNB010009462">
    <property type="protein sequence ID" value="GJS63853.1"/>
    <property type="molecule type" value="Genomic_DNA"/>
</dbReference>
<protein>
    <submittedName>
        <fullName evidence="4">Integrase, catalytic region, zinc finger, CCHC-type containing protein</fullName>
    </submittedName>
</protein>
<evidence type="ECO:0000313" key="5">
    <source>
        <dbReference type="Proteomes" id="UP001151760"/>
    </source>
</evidence>
<dbReference type="InterPro" id="IPR054722">
    <property type="entry name" value="PolX-like_BBD"/>
</dbReference>
<dbReference type="Proteomes" id="UP001151760">
    <property type="component" value="Unassembled WGS sequence"/>
</dbReference>
<evidence type="ECO:0000256" key="1">
    <source>
        <dbReference type="SAM" id="MobiDB-lite"/>
    </source>
</evidence>
<accession>A0ABQ4XF25</accession>
<sequence>MEYKKLLSSSIKRHGLKLQRKLMSLITHVSEKTYAYGAIRAENQNLLVTISELKARMKNGENEPKSKNSHVKTSVLDVSKKEEKKEAVYVRKNKQTDNTFANVVSNKDNVIDVAAANASKAKTLLCVSCMKSVLIPCHDKCVAKHKLNVRSKARRTFSVNSKIPKSSKTIFVAPKTMFFEKATQSKTLDTTSVASKSKIDEASASKVRDKVVQIVLWVVDSGCSKHMTGDHALLRNFVEKFMGTVRFGNDNFAAITGYGDYIHGNITICHVYYVEALLNQRTSKKLWPIIVGLSLCKMSSNHLKDFSSLGIVPRPGGKNVIALRWLWKNKCNGENIVVRNKSRLVAKGYKKEEGIDFEESFSLMSRL</sequence>
<evidence type="ECO:0000259" key="3">
    <source>
        <dbReference type="Pfam" id="PF22936"/>
    </source>
</evidence>
<feature type="domain" description="Retrovirus-related Pol polyprotein from transposon TNT 1-94-like beta-barrel" evidence="3">
    <location>
        <begin position="217"/>
        <end position="277"/>
    </location>
</feature>